<keyword evidence="3" id="KW-1185">Reference proteome</keyword>
<feature type="region of interest" description="Disordered" evidence="1">
    <location>
        <begin position="136"/>
        <end position="170"/>
    </location>
</feature>
<dbReference type="EMBL" id="JASCZI010272528">
    <property type="protein sequence ID" value="MED6222623.1"/>
    <property type="molecule type" value="Genomic_DNA"/>
</dbReference>
<accession>A0ABU6ZKX0</accession>
<reference evidence="2 3" key="1">
    <citation type="journal article" date="2023" name="Plants (Basel)">
        <title>Bridging the Gap: Combining Genomics and Transcriptomics Approaches to Understand Stylosanthes scabra, an Orphan Legume from the Brazilian Caatinga.</title>
        <authorList>
            <person name="Ferreira-Neto J.R.C."/>
            <person name="da Silva M.D."/>
            <person name="Binneck E."/>
            <person name="de Melo N.F."/>
            <person name="da Silva R.H."/>
            <person name="de Melo A.L.T.M."/>
            <person name="Pandolfi V."/>
            <person name="Bustamante F.O."/>
            <person name="Brasileiro-Vidal A.C."/>
            <person name="Benko-Iseppon A.M."/>
        </authorList>
    </citation>
    <scope>NUCLEOTIDE SEQUENCE [LARGE SCALE GENOMIC DNA]</scope>
    <source>
        <tissue evidence="2">Leaves</tissue>
    </source>
</reference>
<proteinExistence type="predicted"/>
<dbReference type="PANTHER" id="PTHR22940">
    <property type="entry name" value="TIMEOUT/TIMELESS-2"/>
    <property type="match status" value="1"/>
</dbReference>
<evidence type="ECO:0000256" key="1">
    <source>
        <dbReference type="SAM" id="MobiDB-lite"/>
    </source>
</evidence>
<evidence type="ECO:0000313" key="2">
    <source>
        <dbReference type="EMBL" id="MED6222623.1"/>
    </source>
</evidence>
<organism evidence="2 3">
    <name type="scientific">Stylosanthes scabra</name>
    <dbReference type="NCBI Taxonomy" id="79078"/>
    <lineage>
        <taxon>Eukaryota</taxon>
        <taxon>Viridiplantae</taxon>
        <taxon>Streptophyta</taxon>
        <taxon>Embryophyta</taxon>
        <taxon>Tracheophyta</taxon>
        <taxon>Spermatophyta</taxon>
        <taxon>Magnoliopsida</taxon>
        <taxon>eudicotyledons</taxon>
        <taxon>Gunneridae</taxon>
        <taxon>Pentapetalae</taxon>
        <taxon>rosids</taxon>
        <taxon>fabids</taxon>
        <taxon>Fabales</taxon>
        <taxon>Fabaceae</taxon>
        <taxon>Papilionoideae</taxon>
        <taxon>50 kb inversion clade</taxon>
        <taxon>dalbergioids sensu lato</taxon>
        <taxon>Dalbergieae</taxon>
        <taxon>Pterocarpus clade</taxon>
        <taxon>Stylosanthes</taxon>
    </lineage>
</organism>
<evidence type="ECO:0000313" key="3">
    <source>
        <dbReference type="Proteomes" id="UP001341840"/>
    </source>
</evidence>
<feature type="compositionally biased region" description="Basic and acidic residues" evidence="1">
    <location>
        <begin position="149"/>
        <end position="158"/>
    </location>
</feature>
<name>A0ABU6ZKX0_9FABA</name>
<sequence>MLEDESQIAPRKKKKLSLNGELEEQIIDLFQKQKRKRVRAFNEDQEALIRALYEQFKDHRRCSFMIANALDVDGKFTPAQVSRKLKQLGLSLPQKKRSGGKMIENGADLMDASKDRMEESDDDKLISLIPSSRKKLKNVKVSTGQLHEQTSKDSMSKEDSDDEMLSSVRK</sequence>
<comment type="caution">
    <text evidence="2">The sequence shown here is derived from an EMBL/GenBank/DDBJ whole genome shotgun (WGS) entry which is preliminary data.</text>
</comment>
<protein>
    <submittedName>
        <fullName evidence="2">Uncharacterized protein</fullName>
    </submittedName>
</protein>
<dbReference type="Proteomes" id="UP001341840">
    <property type="component" value="Unassembled WGS sequence"/>
</dbReference>
<dbReference type="PANTHER" id="PTHR22940:SF4">
    <property type="entry name" value="PROTEIN TIMELESS HOMOLOG"/>
    <property type="match status" value="1"/>
</dbReference>
<gene>
    <name evidence="2" type="ORF">PIB30_066052</name>
</gene>
<dbReference type="InterPro" id="IPR044998">
    <property type="entry name" value="Timeless"/>
</dbReference>